<organism evidence="26 27">
    <name type="scientific">Podarcis muralis</name>
    <name type="common">Wall lizard</name>
    <name type="synonym">Lacerta muralis</name>
    <dbReference type="NCBI Taxonomy" id="64176"/>
    <lineage>
        <taxon>Eukaryota</taxon>
        <taxon>Metazoa</taxon>
        <taxon>Chordata</taxon>
        <taxon>Craniata</taxon>
        <taxon>Vertebrata</taxon>
        <taxon>Euteleostomi</taxon>
        <taxon>Lepidosauria</taxon>
        <taxon>Squamata</taxon>
        <taxon>Bifurcata</taxon>
        <taxon>Unidentata</taxon>
        <taxon>Episquamata</taxon>
        <taxon>Laterata</taxon>
        <taxon>Lacertibaenia</taxon>
        <taxon>Lacertidae</taxon>
        <taxon>Podarcis</taxon>
    </lineage>
</organism>
<dbReference type="Gene3D" id="1.10.510.10">
    <property type="entry name" value="Transferase(Phosphotransferase) domain 1"/>
    <property type="match status" value="1"/>
</dbReference>
<evidence type="ECO:0000256" key="21">
    <source>
        <dbReference type="PROSITE-ProRule" id="PRU00782"/>
    </source>
</evidence>
<dbReference type="PROSITE" id="PS51456">
    <property type="entry name" value="MYOSIN_MOTOR"/>
    <property type="match status" value="1"/>
</dbReference>
<feature type="region of interest" description="Disordered" evidence="22">
    <location>
        <begin position="20"/>
        <end position="44"/>
    </location>
</feature>
<dbReference type="Ensembl" id="ENSPMRT00000002474.1">
    <property type="protein sequence ID" value="ENSPMRP00000002326.1"/>
    <property type="gene ID" value="ENSPMRG00000001454.1"/>
</dbReference>
<keyword evidence="11" id="KW-0418">Kinase</keyword>
<dbReference type="SUPFAM" id="SSF56112">
    <property type="entry name" value="Protein kinase-like (PK-like)"/>
    <property type="match status" value="1"/>
</dbReference>
<dbReference type="GO" id="GO:0001917">
    <property type="term" value="C:photoreceptor inner segment"/>
    <property type="evidence" value="ECO:0007669"/>
    <property type="project" value="TreeGrafter"/>
</dbReference>
<evidence type="ECO:0000256" key="16">
    <source>
        <dbReference type="ARBA" id="ARBA00023212"/>
    </source>
</evidence>
<evidence type="ECO:0000256" key="19">
    <source>
        <dbReference type="ARBA" id="ARBA00047899"/>
    </source>
</evidence>
<keyword evidence="9" id="KW-0677">Repeat</keyword>
<evidence type="ECO:0000256" key="3">
    <source>
        <dbReference type="ARBA" id="ARBA00006998"/>
    </source>
</evidence>
<keyword evidence="5" id="KW-0963">Cytoplasm</keyword>
<dbReference type="InterPro" id="IPR000048">
    <property type="entry name" value="IQ_motif_EF-hand-BS"/>
</dbReference>
<dbReference type="Gene3D" id="1.20.120.720">
    <property type="entry name" value="Myosin VI head, motor domain, U50 subdomain"/>
    <property type="match status" value="1"/>
</dbReference>
<evidence type="ECO:0000256" key="20">
    <source>
        <dbReference type="ARBA" id="ARBA00048679"/>
    </source>
</evidence>
<keyword evidence="14 21" id="KW-0505">Motor protein</keyword>
<proteinExistence type="inferred from homology"/>
<dbReference type="AlphaFoldDB" id="A0A670HS07"/>
<evidence type="ECO:0000256" key="11">
    <source>
        <dbReference type="ARBA" id="ARBA00022777"/>
    </source>
</evidence>
<keyword evidence="12 21" id="KW-0067">ATP-binding</keyword>
<dbReference type="Pfam" id="PF00063">
    <property type="entry name" value="Myosin_head"/>
    <property type="match status" value="1"/>
</dbReference>
<dbReference type="Pfam" id="PF00069">
    <property type="entry name" value="Pkinase"/>
    <property type="match status" value="1"/>
</dbReference>
<keyword evidence="7" id="KW-0716">Sensory transduction</keyword>
<evidence type="ECO:0000256" key="5">
    <source>
        <dbReference type="ARBA" id="ARBA00022490"/>
    </source>
</evidence>
<evidence type="ECO:0000256" key="12">
    <source>
        <dbReference type="ARBA" id="ARBA00022840"/>
    </source>
</evidence>
<dbReference type="GO" id="GO:0032433">
    <property type="term" value="C:filopodium tip"/>
    <property type="evidence" value="ECO:0007669"/>
    <property type="project" value="TreeGrafter"/>
</dbReference>
<dbReference type="GO" id="GO:0003779">
    <property type="term" value="F:actin binding"/>
    <property type="evidence" value="ECO:0007669"/>
    <property type="project" value="UniProtKB-KW"/>
</dbReference>
<dbReference type="Proteomes" id="UP000472272">
    <property type="component" value="Chromosome 1"/>
</dbReference>
<dbReference type="Gene3D" id="1.10.10.820">
    <property type="match status" value="1"/>
</dbReference>
<dbReference type="InterPro" id="IPR052409">
    <property type="entry name" value="Myosin-III_kinase_activity"/>
</dbReference>
<dbReference type="Pfam" id="PF00612">
    <property type="entry name" value="IQ"/>
    <property type="match status" value="1"/>
</dbReference>
<dbReference type="InterPro" id="IPR000719">
    <property type="entry name" value="Prot_kinase_dom"/>
</dbReference>
<dbReference type="GO" id="GO:0032426">
    <property type="term" value="C:stereocilium tip"/>
    <property type="evidence" value="ECO:0007669"/>
    <property type="project" value="TreeGrafter"/>
</dbReference>
<dbReference type="SUPFAM" id="SSF52540">
    <property type="entry name" value="P-loop containing nucleoside triphosphate hydrolases"/>
    <property type="match status" value="1"/>
</dbReference>
<comment type="catalytic activity">
    <reaction evidence="19">
        <text>L-threonyl-[protein] + ATP = O-phospho-L-threonyl-[protein] + ADP + H(+)</text>
        <dbReference type="Rhea" id="RHEA:46608"/>
        <dbReference type="Rhea" id="RHEA-COMP:11060"/>
        <dbReference type="Rhea" id="RHEA-COMP:11605"/>
        <dbReference type="ChEBI" id="CHEBI:15378"/>
        <dbReference type="ChEBI" id="CHEBI:30013"/>
        <dbReference type="ChEBI" id="CHEBI:30616"/>
        <dbReference type="ChEBI" id="CHEBI:61977"/>
        <dbReference type="ChEBI" id="CHEBI:456216"/>
        <dbReference type="EC" id="2.7.11.1"/>
    </reaction>
</comment>
<evidence type="ECO:0000259" key="25">
    <source>
        <dbReference type="PROSITE" id="PS51456"/>
    </source>
</evidence>
<keyword evidence="16" id="KW-0206">Cytoskeleton</keyword>
<comment type="similarity">
    <text evidence="3">In the C-terminal section; belongs to the TRAFAC class myosin-kinesin ATPase superfamily. Myosin family.</text>
</comment>
<comment type="catalytic activity">
    <reaction evidence="20">
        <text>L-seryl-[protein] + ATP = O-phospho-L-seryl-[protein] + ADP + H(+)</text>
        <dbReference type="Rhea" id="RHEA:17989"/>
        <dbReference type="Rhea" id="RHEA-COMP:9863"/>
        <dbReference type="Rhea" id="RHEA-COMP:11604"/>
        <dbReference type="ChEBI" id="CHEBI:15378"/>
        <dbReference type="ChEBI" id="CHEBI:29999"/>
        <dbReference type="ChEBI" id="CHEBI:30616"/>
        <dbReference type="ChEBI" id="CHEBI:83421"/>
        <dbReference type="ChEBI" id="CHEBI:456216"/>
        <dbReference type="EC" id="2.7.11.1"/>
    </reaction>
</comment>
<evidence type="ECO:0000256" key="15">
    <source>
        <dbReference type="ARBA" id="ARBA00023203"/>
    </source>
</evidence>
<dbReference type="InterPro" id="IPR001609">
    <property type="entry name" value="Myosin_head_motor_dom-like"/>
</dbReference>
<evidence type="ECO:0000256" key="6">
    <source>
        <dbReference type="ARBA" id="ARBA00022527"/>
    </source>
</evidence>
<keyword evidence="6" id="KW-0723">Serine/threonine-protein kinase</keyword>
<name>A0A670HS07_PODMU</name>
<evidence type="ECO:0000259" key="24">
    <source>
        <dbReference type="PROSITE" id="PS50011"/>
    </source>
</evidence>
<dbReference type="InterPro" id="IPR011009">
    <property type="entry name" value="Kinase-like_dom_sf"/>
</dbReference>
<dbReference type="GO" id="GO:0016459">
    <property type="term" value="C:myosin complex"/>
    <property type="evidence" value="ECO:0007669"/>
    <property type="project" value="UniProtKB-KW"/>
</dbReference>
<dbReference type="InterPro" id="IPR008271">
    <property type="entry name" value="Ser/Thr_kinase_AS"/>
</dbReference>
<dbReference type="GO" id="GO:0051491">
    <property type="term" value="P:positive regulation of filopodium assembly"/>
    <property type="evidence" value="ECO:0007669"/>
    <property type="project" value="TreeGrafter"/>
</dbReference>
<evidence type="ECO:0000256" key="9">
    <source>
        <dbReference type="ARBA" id="ARBA00022737"/>
    </source>
</evidence>
<dbReference type="PROSITE" id="PS50011">
    <property type="entry name" value="PROTEIN_KINASE_DOM"/>
    <property type="match status" value="1"/>
</dbReference>
<dbReference type="GeneTree" id="ENSGT00940000159309"/>
<keyword evidence="27" id="KW-1185">Reference proteome</keyword>
<protein>
    <recommendedName>
        <fullName evidence="4">non-specific serine/threonine protein kinase</fullName>
        <ecNumber evidence="4">2.7.11.1</ecNumber>
    </recommendedName>
</protein>
<reference evidence="26" key="2">
    <citation type="submission" date="2025-08" db="UniProtKB">
        <authorList>
            <consortium name="Ensembl"/>
        </authorList>
    </citation>
    <scope>IDENTIFICATION</scope>
</reference>
<keyword evidence="17" id="KW-0966">Cell projection</keyword>
<dbReference type="InterPro" id="IPR036961">
    <property type="entry name" value="Kinesin_motor_dom_sf"/>
</dbReference>
<evidence type="ECO:0000256" key="18">
    <source>
        <dbReference type="ARBA" id="ARBA00023305"/>
    </source>
</evidence>
<keyword evidence="18" id="KW-0844">Vision</keyword>
<accession>A0A670HS07</accession>
<feature type="domain" description="Protein kinase" evidence="24">
    <location>
        <begin position="1"/>
        <end position="232"/>
    </location>
</feature>
<evidence type="ECO:0000256" key="2">
    <source>
        <dbReference type="ARBA" id="ARBA00004316"/>
    </source>
</evidence>
<sequence>MLSLWLPLLSSQGSSAIHSSTAARRMASEGPEAPTSPSGKGLPGAELCNGGSVTDLVKGLLKCGQQLDEAIISYILYGALLGLQHLHNNRIIHRDVKGNNILLTTEGGVKLVDFGVSAQLTSTRLRRNTSVGTPFWMAPEVIACEQQYDYSYDARCDVWSLGITAIELGDGDPPLFDMHPVKTLFKIPRNPPPTLFQPENWSRGFNHFISQCLIKDFEKRPSVTHLLEHPFIRQVHGRDMALQKQLADLIQAQQHLGSVAKTRHERIHTRRPYRVDASDKYSPDDDLVNLEVLDETIIHQLQKRYADLQIYTYVGDILIALNPFQNLSIYSPQFSKLYHGVKRSSNPPHIFASADAAYQGMITFNKDQCIIISGESGAGKTESAHLIVQHLTFLGKASNRALREKILQVNPLVEAFGNACTAINDNSSRFGKYLEMMFTPTGAVMGAKISEYLLEKSRVIKQAVGEKNFHIFYYIYAGLYHQKKLFEYKLPEKKPPRYIDNDTGRVMHDIISKESYGTQFDAIQHCFRIIGFTDEEVHSVYRILAGILNTGNIEFAAISSQHQTDKSEVPNAEALDNAAALLSIGSEELQEALTSHCVVTRGETIIRTNTVDKAADVRDAMSKALYGRLFSWIVNRINTLLQPDKNICNAESGMNVGILDIFGFENFTRNSFEQLCINIANEQIQFYFNQHIFALEQMEYQNEGIDAPMVDYEDNRPLLDTFLQKPMGLLSLLDEESRFPQATDLTLVDKFEDNLRCKYFWRPKRVELCFGIQHYAGKVQYDAYGFLEKNRDTLPADIVVVLRTSENRLLQQLFSSPLTKTGNLAQARARVTAASRSLPPQLSAGRIKVDTMEIMRHPEETTNMKRQTVASYFRYSLMDLLSKMVIGQPHFVRCIKPNDDREALRFSQERVLVQLRYTGILETINIRRQGYSHRILFDEFVKRYYYIAFKAHETPLPSKESCVAILQKAKLEKWALGKTKVFLKYYHVEQLNLFLREVIGRVVTMQAYTKGWLGARRYKKLKEKRTNSAIAIQSAWRGYDARRKFKDIKNRRTDAAIHIQADHLPHLVWRRSKLCCRPVGSPSCLEQKLKTPRRRCQQPKVLNSPEDNVYYNQLNGALEYQGSKRNNCKQKKVLCDITENAQTFWREF</sequence>
<evidence type="ECO:0000256" key="4">
    <source>
        <dbReference type="ARBA" id="ARBA00012513"/>
    </source>
</evidence>
<dbReference type="Gene3D" id="3.40.850.10">
    <property type="entry name" value="Kinesin motor domain"/>
    <property type="match status" value="1"/>
</dbReference>
<keyword evidence="23" id="KW-0732">Signal</keyword>
<dbReference type="EC" id="2.7.11.1" evidence="4"/>
<dbReference type="GO" id="GO:0030832">
    <property type="term" value="P:regulation of actin filament length"/>
    <property type="evidence" value="ECO:0007669"/>
    <property type="project" value="TreeGrafter"/>
</dbReference>
<dbReference type="CDD" id="cd01379">
    <property type="entry name" value="MYSc_Myo3"/>
    <property type="match status" value="1"/>
</dbReference>
<dbReference type="SMART" id="SM00242">
    <property type="entry name" value="MYSc"/>
    <property type="match status" value="1"/>
</dbReference>
<dbReference type="PROSITE" id="PS50096">
    <property type="entry name" value="IQ"/>
    <property type="match status" value="2"/>
</dbReference>
<evidence type="ECO:0000256" key="23">
    <source>
        <dbReference type="SAM" id="SignalP"/>
    </source>
</evidence>
<feature type="binding site" evidence="21">
    <location>
        <begin position="374"/>
        <end position="381"/>
    </location>
    <ligand>
        <name>ATP</name>
        <dbReference type="ChEBI" id="CHEBI:30616"/>
    </ligand>
</feature>
<evidence type="ECO:0000256" key="22">
    <source>
        <dbReference type="SAM" id="MobiDB-lite"/>
    </source>
</evidence>
<keyword evidence="15 21" id="KW-0009">Actin-binding</keyword>
<gene>
    <name evidence="26" type="primary">MYO3B</name>
</gene>
<keyword evidence="8" id="KW-0808">Transferase</keyword>
<dbReference type="PRINTS" id="PR00193">
    <property type="entry name" value="MYOSINHEAVY"/>
</dbReference>
<dbReference type="Gene3D" id="1.20.5.4820">
    <property type="match status" value="1"/>
</dbReference>
<dbReference type="InterPro" id="IPR027417">
    <property type="entry name" value="P-loop_NTPase"/>
</dbReference>
<dbReference type="GO" id="GO:0007601">
    <property type="term" value="P:visual perception"/>
    <property type="evidence" value="ECO:0007669"/>
    <property type="project" value="UniProtKB-KW"/>
</dbReference>
<feature type="signal peptide" evidence="23">
    <location>
        <begin position="1"/>
        <end position="16"/>
    </location>
</feature>
<dbReference type="SMART" id="SM00015">
    <property type="entry name" value="IQ"/>
    <property type="match status" value="2"/>
</dbReference>
<dbReference type="Gene3D" id="1.20.5.190">
    <property type="match status" value="1"/>
</dbReference>
<dbReference type="GO" id="GO:0000146">
    <property type="term" value="F:microfilament motor activity"/>
    <property type="evidence" value="ECO:0007669"/>
    <property type="project" value="TreeGrafter"/>
</dbReference>
<dbReference type="GO" id="GO:0005524">
    <property type="term" value="F:ATP binding"/>
    <property type="evidence" value="ECO:0007669"/>
    <property type="project" value="UniProtKB-UniRule"/>
</dbReference>
<dbReference type="PROSITE" id="PS00108">
    <property type="entry name" value="PROTEIN_KINASE_ST"/>
    <property type="match status" value="1"/>
</dbReference>
<evidence type="ECO:0000256" key="14">
    <source>
        <dbReference type="ARBA" id="ARBA00023175"/>
    </source>
</evidence>
<keyword evidence="13 21" id="KW-0518">Myosin</keyword>
<dbReference type="GO" id="GO:0004674">
    <property type="term" value="F:protein serine/threonine kinase activity"/>
    <property type="evidence" value="ECO:0007669"/>
    <property type="project" value="UniProtKB-KW"/>
</dbReference>
<reference evidence="26" key="3">
    <citation type="submission" date="2025-09" db="UniProtKB">
        <authorList>
            <consortium name="Ensembl"/>
        </authorList>
    </citation>
    <scope>IDENTIFICATION</scope>
</reference>
<evidence type="ECO:0000256" key="7">
    <source>
        <dbReference type="ARBA" id="ARBA00022606"/>
    </source>
</evidence>
<dbReference type="GO" id="GO:0007605">
    <property type="term" value="P:sensory perception of sound"/>
    <property type="evidence" value="ECO:0007669"/>
    <property type="project" value="TreeGrafter"/>
</dbReference>
<evidence type="ECO:0000256" key="13">
    <source>
        <dbReference type="ARBA" id="ARBA00023123"/>
    </source>
</evidence>
<feature type="region of interest" description="Actin-binding" evidence="21">
    <location>
        <begin position="877"/>
        <end position="899"/>
    </location>
</feature>
<feature type="domain" description="Myosin motor" evidence="25">
    <location>
        <begin position="281"/>
        <end position="996"/>
    </location>
</feature>
<evidence type="ECO:0000256" key="17">
    <source>
        <dbReference type="ARBA" id="ARBA00023273"/>
    </source>
</evidence>
<evidence type="ECO:0000313" key="27">
    <source>
        <dbReference type="Proteomes" id="UP000472272"/>
    </source>
</evidence>
<keyword evidence="10 21" id="KW-0547">Nucleotide-binding</keyword>
<evidence type="ECO:0000256" key="1">
    <source>
        <dbReference type="ARBA" id="ARBA00004245"/>
    </source>
</evidence>
<dbReference type="SMART" id="SM00220">
    <property type="entry name" value="S_TKc"/>
    <property type="match status" value="1"/>
</dbReference>
<comment type="similarity">
    <text evidence="21">Belongs to the TRAFAC class myosin-kinesin ATPase superfamily. Myosin family.</text>
</comment>
<evidence type="ECO:0000313" key="26">
    <source>
        <dbReference type="Ensembl" id="ENSPMRP00000002326.1"/>
    </source>
</evidence>
<dbReference type="InterPro" id="IPR036083">
    <property type="entry name" value="MYSc_Myo3"/>
</dbReference>
<dbReference type="Gene3D" id="1.20.58.530">
    <property type="match status" value="1"/>
</dbReference>
<dbReference type="PANTHER" id="PTHR46256">
    <property type="entry name" value="AGAP011099-PA"/>
    <property type="match status" value="1"/>
</dbReference>
<evidence type="ECO:0000256" key="8">
    <source>
        <dbReference type="ARBA" id="ARBA00022679"/>
    </source>
</evidence>
<feature type="chain" id="PRO_5045388985" description="non-specific serine/threonine protein kinase" evidence="23">
    <location>
        <begin position="17"/>
        <end position="1148"/>
    </location>
</feature>
<comment type="subcellular location">
    <subcellularLocation>
        <location evidence="2">Cell projection</location>
    </subcellularLocation>
    <subcellularLocation>
        <location evidence="1">Cytoplasm</location>
        <location evidence="1">Cytoskeleton</location>
    </subcellularLocation>
</comment>
<evidence type="ECO:0000256" key="10">
    <source>
        <dbReference type="ARBA" id="ARBA00022741"/>
    </source>
</evidence>
<dbReference type="PANTHER" id="PTHR46256:SF1">
    <property type="entry name" value="MYOSIN-IIIB"/>
    <property type="match status" value="1"/>
</dbReference>
<reference evidence="26 27" key="1">
    <citation type="journal article" date="2019" name="Proc. Natl. Acad. Sci. U.S.A.">
        <title>Regulatory changes in pterin and carotenoid genes underlie balanced color polymorphisms in the wall lizard.</title>
        <authorList>
            <person name="Andrade P."/>
            <person name="Pinho C."/>
            <person name="Perez I de Lanuza G."/>
            <person name="Afonso S."/>
            <person name="Brejcha J."/>
            <person name="Rubin C.J."/>
            <person name="Wallerman O."/>
            <person name="Pereira P."/>
            <person name="Sabatino S.J."/>
            <person name="Bellati A."/>
            <person name="Pellitteri-Rosa D."/>
            <person name="Bosakova Z."/>
            <person name="Bunikis I."/>
            <person name="Carretero M.A."/>
            <person name="Feiner N."/>
            <person name="Marsik P."/>
            <person name="Pauperio F."/>
            <person name="Salvi D."/>
            <person name="Soler L."/>
            <person name="While G.M."/>
            <person name="Uller T."/>
            <person name="Font E."/>
            <person name="Andersson L."/>
            <person name="Carneiro M."/>
        </authorList>
    </citation>
    <scope>NUCLEOTIDE SEQUENCE</scope>
</reference>